<feature type="region of interest" description="Disordered" evidence="1">
    <location>
        <begin position="376"/>
        <end position="412"/>
    </location>
</feature>
<proteinExistence type="predicted"/>
<dbReference type="Proteomes" id="UP000193719">
    <property type="component" value="Unassembled WGS sequence"/>
</dbReference>
<feature type="compositionally biased region" description="Low complexity" evidence="1">
    <location>
        <begin position="599"/>
        <end position="614"/>
    </location>
</feature>
<dbReference type="EMBL" id="MCFH01000004">
    <property type="protein sequence ID" value="ORX58497.1"/>
    <property type="molecule type" value="Genomic_DNA"/>
</dbReference>
<dbReference type="PROSITE" id="PS51043">
    <property type="entry name" value="DDHD"/>
    <property type="match status" value="1"/>
</dbReference>
<comment type="caution">
    <text evidence="3">The sequence shown here is derived from an EMBL/GenBank/DDBJ whole genome shotgun (WGS) entry which is preliminary data.</text>
</comment>
<evidence type="ECO:0000313" key="4">
    <source>
        <dbReference type="Proteomes" id="UP000193719"/>
    </source>
</evidence>
<dbReference type="PANTHER" id="PTHR23509:SF10">
    <property type="entry name" value="LD21067P"/>
    <property type="match status" value="1"/>
</dbReference>
<dbReference type="STRING" id="1754191.A0A1Y1VLX3"/>
<organism evidence="3 4">
    <name type="scientific">Piromyces finnis</name>
    <dbReference type="NCBI Taxonomy" id="1754191"/>
    <lineage>
        <taxon>Eukaryota</taxon>
        <taxon>Fungi</taxon>
        <taxon>Fungi incertae sedis</taxon>
        <taxon>Chytridiomycota</taxon>
        <taxon>Chytridiomycota incertae sedis</taxon>
        <taxon>Neocallimastigomycetes</taxon>
        <taxon>Neocallimastigales</taxon>
        <taxon>Neocallimastigaceae</taxon>
        <taxon>Piromyces</taxon>
    </lineage>
</organism>
<dbReference type="SMART" id="SM01127">
    <property type="entry name" value="DDHD"/>
    <property type="match status" value="1"/>
</dbReference>
<feature type="compositionally biased region" description="Polar residues" evidence="1">
    <location>
        <begin position="615"/>
        <end position="631"/>
    </location>
</feature>
<feature type="region of interest" description="Disordered" evidence="1">
    <location>
        <begin position="554"/>
        <end position="707"/>
    </location>
</feature>
<name>A0A1Y1VLX3_9FUNG</name>
<reference evidence="3 4" key="1">
    <citation type="submission" date="2016-08" db="EMBL/GenBank/DDBJ databases">
        <title>Genomes of anaerobic fungi encode conserved fungal cellulosomes for biomass hydrolysis.</title>
        <authorList>
            <consortium name="DOE Joint Genome Institute"/>
            <person name="Haitjema C.H."/>
            <person name="Gilmore S.P."/>
            <person name="Henske J.K."/>
            <person name="Solomon K.V."/>
            <person name="De Groot R."/>
            <person name="Kuo A."/>
            <person name="Mondo S.J."/>
            <person name="Salamov A.A."/>
            <person name="Labutti K."/>
            <person name="Zhao Z."/>
            <person name="Chiniquy J."/>
            <person name="Barry K."/>
            <person name="Brewer H.M."/>
            <person name="Purvine S.O."/>
            <person name="Wright A.T."/>
            <person name="Boxma B."/>
            <person name="Van Alen T."/>
            <person name="Hackstein J.H."/>
            <person name="Baker S.E."/>
            <person name="Grigoriev I.V."/>
            <person name="O'Malley M.A."/>
        </authorList>
    </citation>
    <scope>NUCLEOTIDE SEQUENCE [LARGE SCALE GENOMIC DNA]</scope>
    <source>
        <strain evidence="4">finn</strain>
    </source>
</reference>
<dbReference type="SUPFAM" id="SSF53474">
    <property type="entry name" value="alpha/beta-Hydrolases"/>
    <property type="match status" value="1"/>
</dbReference>
<protein>
    <recommendedName>
        <fullName evidence="2">DDHD domain-containing protein</fullName>
    </recommendedName>
</protein>
<dbReference type="InterPro" id="IPR058055">
    <property type="entry name" value="PA-PLA1"/>
</dbReference>
<dbReference type="GO" id="GO:0004620">
    <property type="term" value="F:phospholipase activity"/>
    <property type="evidence" value="ECO:0007669"/>
    <property type="project" value="TreeGrafter"/>
</dbReference>
<feature type="compositionally biased region" description="Low complexity" evidence="1">
    <location>
        <begin position="632"/>
        <end position="643"/>
    </location>
</feature>
<dbReference type="GO" id="GO:0046872">
    <property type="term" value="F:metal ion binding"/>
    <property type="evidence" value="ECO:0007669"/>
    <property type="project" value="InterPro"/>
</dbReference>
<dbReference type="Pfam" id="PF02862">
    <property type="entry name" value="DDHD"/>
    <property type="match status" value="1"/>
</dbReference>
<dbReference type="InterPro" id="IPR004177">
    <property type="entry name" value="DDHD_dom"/>
</dbReference>
<feature type="domain" description="DDHD" evidence="2">
    <location>
        <begin position="265"/>
        <end position="769"/>
    </location>
</feature>
<evidence type="ECO:0000313" key="3">
    <source>
        <dbReference type="EMBL" id="ORX58497.1"/>
    </source>
</evidence>
<dbReference type="OrthoDB" id="431378at2759"/>
<reference evidence="3 4" key="2">
    <citation type="submission" date="2016-08" db="EMBL/GenBank/DDBJ databases">
        <title>Pervasive Adenine N6-methylation of Active Genes in Fungi.</title>
        <authorList>
            <consortium name="DOE Joint Genome Institute"/>
            <person name="Mondo S.J."/>
            <person name="Dannebaum R.O."/>
            <person name="Kuo R.C."/>
            <person name="Labutti K."/>
            <person name="Haridas S."/>
            <person name="Kuo A."/>
            <person name="Salamov A."/>
            <person name="Ahrendt S.R."/>
            <person name="Lipzen A."/>
            <person name="Sullivan W."/>
            <person name="Andreopoulos W.B."/>
            <person name="Clum A."/>
            <person name="Lindquist E."/>
            <person name="Daum C."/>
            <person name="Ramamoorthy G.K."/>
            <person name="Gryganskyi A."/>
            <person name="Culley D."/>
            <person name="Magnuson J.K."/>
            <person name="James T.Y."/>
            <person name="O'Malley M.A."/>
            <person name="Stajich J.E."/>
            <person name="Spatafora J.W."/>
            <person name="Visel A."/>
            <person name="Grigoriev I.V."/>
        </authorList>
    </citation>
    <scope>NUCLEOTIDE SEQUENCE [LARGE SCALE GENOMIC DNA]</scope>
    <source>
        <strain evidence="4">finn</strain>
    </source>
</reference>
<feature type="region of interest" description="Disordered" evidence="1">
    <location>
        <begin position="488"/>
        <end position="507"/>
    </location>
</feature>
<gene>
    <name evidence="3" type="ORF">BCR36DRAFT_317935</name>
</gene>
<feature type="region of interest" description="Disordered" evidence="1">
    <location>
        <begin position="449"/>
        <end position="483"/>
    </location>
</feature>
<evidence type="ECO:0000259" key="2">
    <source>
        <dbReference type="PROSITE" id="PS51043"/>
    </source>
</evidence>
<dbReference type="AlphaFoldDB" id="A0A1Y1VLX3"/>
<feature type="compositionally biased region" description="Low complexity" evidence="1">
    <location>
        <begin position="692"/>
        <end position="707"/>
    </location>
</feature>
<keyword evidence="4" id="KW-1185">Reference proteome</keyword>
<evidence type="ECO:0000256" key="1">
    <source>
        <dbReference type="SAM" id="MobiDB-lite"/>
    </source>
</evidence>
<sequence length="786" mass="89198">MTSLKSSIINKISKNQSQETKEVNSKEEAVDFLVFVVHGVGEAKRHYKKVRQFEEYAKEYIKAEYGEKYTVHFIAIRWHDELHDLNTVDKRFNAITLNSCQAIRSMTSNFMGDVLFYFTSYHGQRIISAVVELMNNAYNEYKSQHPDFKGKVILFGHSLGGVILYDILVNQDFKKLEKYKEYNKTEEKIKDTNTSCSINDTCFSETEELFSENELIHINNNDQDQTNATNFHCADTDNLDNMNYSEERVERKLYFGNGEVIFPSINFYPEFFYVCGSSISAAMIMRCQYYQNYHLPEHIVFQNIYNRTDPFAYRYEPMVDEDLQYVKPVCIKNININNSNVDYENSNQINSRSAGSNTSSLFTNLRERFSNKLNHSLSTSPTKIKSNSEQKGLVLEKTSVSPDSTEIDQKDTNNFYTENIVFSPKSTHSYDDTYPNDLLSASSPSFSVSSLNSPSKLNKHNENDKVTESSSISSDNEISKDSEEINKFQPHRCSSPKNENIEQVKKCTPSPVIKTENSFISYQGPKDILNSTLSSPKITDTTITIAPTSSKVDALENASQVHETEPVSKSPKKNSDGLLNKMSRFFSQNNNDNDHNNDDSSNGSSNSGSNNNDSTLRSPQSSSINSLSFDVSNNNISQENNNIPGFNQNSNHSISANDTSETNNTKQKKMTIKCFPSFKSNSSSSESRKKSLGNSESKSSNGNEIESTQLPDGRIAINNHPLLKYRVDYVLQENISDVIKGSYVAALGAHTSYWQNRFLIYHIMKSIITKTEYDEKEKKQTNISSP</sequence>
<dbReference type="InterPro" id="IPR029058">
    <property type="entry name" value="AB_hydrolase_fold"/>
</dbReference>
<dbReference type="GO" id="GO:0005737">
    <property type="term" value="C:cytoplasm"/>
    <property type="evidence" value="ECO:0007669"/>
    <property type="project" value="TreeGrafter"/>
</dbReference>
<feature type="non-terminal residue" evidence="3">
    <location>
        <position position="786"/>
    </location>
</feature>
<accession>A0A1Y1VLX3</accession>
<feature type="compositionally biased region" description="Polar residues" evidence="1">
    <location>
        <begin position="376"/>
        <end position="390"/>
    </location>
</feature>
<feature type="compositionally biased region" description="Polar residues" evidence="1">
    <location>
        <begin position="644"/>
        <end position="665"/>
    </location>
</feature>
<dbReference type="PANTHER" id="PTHR23509">
    <property type="entry name" value="PA-PL1 PHOSPHOLIPASE FAMILY"/>
    <property type="match status" value="1"/>
</dbReference>